<keyword evidence="2" id="KW-0472">Membrane</keyword>
<dbReference type="OrthoDB" id="7164001at2"/>
<dbReference type="AlphaFoldDB" id="A0A399RFW9"/>
<accession>A0A399RFW9</accession>
<gene>
    <name evidence="4" type="ORF">D1222_10245</name>
</gene>
<dbReference type="Proteomes" id="UP000265845">
    <property type="component" value="Unassembled WGS sequence"/>
</dbReference>
<evidence type="ECO:0000259" key="3">
    <source>
        <dbReference type="Pfam" id="PF02470"/>
    </source>
</evidence>
<feature type="compositionally biased region" description="Acidic residues" evidence="1">
    <location>
        <begin position="214"/>
        <end position="224"/>
    </location>
</feature>
<keyword evidence="2" id="KW-1133">Transmembrane helix</keyword>
<evidence type="ECO:0000256" key="1">
    <source>
        <dbReference type="SAM" id="MobiDB-lite"/>
    </source>
</evidence>
<dbReference type="PANTHER" id="PTHR33371">
    <property type="entry name" value="INTERMEMBRANE PHOSPHOLIPID TRANSPORT SYSTEM BINDING PROTEIN MLAD-RELATED"/>
    <property type="match status" value="1"/>
</dbReference>
<name>A0A399RFW9_9PROT</name>
<feature type="domain" description="Mce/MlaD" evidence="3">
    <location>
        <begin position="45"/>
        <end position="122"/>
    </location>
</feature>
<feature type="compositionally biased region" description="Acidic residues" evidence="1">
    <location>
        <begin position="194"/>
        <end position="207"/>
    </location>
</feature>
<feature type="compositionally biased region" description="Low complexity" evidence="1">
    <location>
        <begin position="170"/>
        <end position="179"/>
    </location>
</feature>
<reference evidence="4 5" key="1">
    <citation type="submission" date="2018-08" db="EMBL/GenBank/DDBJ databases">
        <title>Henriciella mobilis sp. nov., isolated from seawater.</title>
        <authorList>
            <person name="Cheng H."/>
            <person name="Wu Y.-H."/>
            <person name="Xu X.-W."/>
            <person name="Guo L.-L."/>
        </authorList>
    </citation>
    <scope>NUCLEOTIDE SEQUENCE [LARGE SCALE GENOMIC DNA]</scope>
    <source>
        <strain evidence="4 5">CCUG67844</strain>
    </source>
</reference>
<sequence>MRHGPQMRESALETIIGAAVLGVAAVFMWFAIGNGTDRAEASSGTVELGARFNSAKGINVGTEVSMAGVKVGTVRNIRLNTERAEALVTLAISRDLVPLEDGTTARIQSEGLLGGNYINLEPASGFGQIEPCPQGEELFGESGCGEILYTQGSVDLLTLMASFASGGGDDSSSSSGSYDDAMDAPAPSSTDTSAPEDDADLDTESPESDGSVSETDEEPAGDTE</sequence>
<keyword evidence="2" id="KW-0812">Transmembrane</keyword>
<dbReference type="PANTHER" id="PTHR33371:SF4">
    <property type="entry name" value="INTERMEMBRANE PHOSPHOLIPID TRANSPORT SYSTEM BINDING PROTEIN MLAD"/>
    <property type="match status" value="1"/>
</dbReference>
<feature type="transmembrane region" description="Helical" evidence="2">
    <location>
        <begin position="12"/>
        <end position="32"/>
    </location>
</feature>
<proteinExistence type="predicted"/>
<evidence type="ECO:0000313" key="5">
    <source>
        <dbReference type="Proteomes" id="UP000265845"/>
    </source>
</evidence>
<comment type="caution">
    <text evidence="4">The sequence shown here is derived from an EMBL/GenBank/DDBJ whole genome shotgun (WGS) entry which is preliminary data.</text>
</comment>
<evidence type="ECO:0000313" key="4">
    <source>
        <dbReference type="EMBL" id="RIJ28755.1"/>
    </source>
</evidence>
<dbReference type="Pfam" id="PF02470">
    <property type="entry name" value="MlaD"/>
    <property type="match status" value="1"/>
</dbReference>
<dbReference type="EMBL" id="QWGA01000007">
    <property type="protein sequence ID" value="RIJ28755.1"/>
    <property type="molecule type" value="Genomic_DNA"/>
</dbReference>
<dbReference type="InterPro" id="IPR052336">
    <property type="entry name" value="MlaD_Phospholipid_Transporter"/>
</dbReference>
<organism evidence="4 5">
    <name type="scientific">Henriciella algicola</name>
    <dbReference type="NCBI Taxonomy" id="1608422"/>
    <lineage>
        <taxon>Bacteria</taxon>
        <taxon>Pseudomonadati</taxon>
        <taxon>Pseudomonadota</taxon>
        <taxon>Alphaproteobacteria</taxon>
        <taxon>Hyphomonadales</taxon>
        <taxon>Hyphomonadaceae</taxon>
        <taxon>Henriciella</taxon>
    </lineage>
</organism>
<feature type="region of interest" description="Disordered" evidence="1">
    <location>
        <begin position="165"/>
        <end position="224"/>
    </location>
</feature>
<evidence type="ECO:0000256" key="2">
    <source>
        <dbReference type="SAM" id="Phobius"/>
    </source>
</evidence>
<keyword evidence="5" id="KW-1185">Reference proteome</keyword>
<dbReference type="InterPro" id="IPR003399">
    <property type="entry name" value="Mce/MlaD"/>
</dbReference>
<protein>
    <submittedName>
        <fullName evidence="4">MCE family protein</fullName>
    </submittedName>
</protein>